<reference evidence="1" key="1">
    <citation type="submission" date="2022-07" db="EMBL/GenBank/DDBJ databases">
        <title>First report of Bartonella spp. in marsupials in Brazil, with a description of Bartonella harrusi sp. nov. and new proposal for taxonomic reclassification of species of the genus Bartonella.</title>
        <authorList>
            <person name="Amaral R.B."/>
        </authorList>
    </citation>
    <scope>NUCLEOTIDE SEQUENCE</scope>
    <source>
        <strain evidence="1">117A</strain>
    </source>
</reference>
<name>A0ABY5EV45_9HYPH</name>
<sequence>MESLDETIEARRLYGARSDLCNLICAIGRSGDLSLLLAAECNIIAEDLNRHANSSAMVSSLKTALIELNVIKKHVKFVADSEKYQLINEGYSLSKNRKNGLPYDEARQAMASHYARLSNLDKSRLTAVEKSIIDARKQNIKTAQRLYEKMQEKAIGLKYSC</sequence>
<dbReference type="RefSeq" id="WP_254769761.1">
    <property type="nucleotide sequence ID" value="NZ_CP101114.1"/>
</dbReference>
<gene>
    <name evidence="1" type="ORF">NMK50_06255</name>
</gene>
<dbReference type="EMBL" id="CP101114">
    <property type="protein sequence ID" value="UTO27845.1"/>
    <property type="molecule type" value="Genomic_DNA"/>
</dbReference>
<accession>A0ABY5EV45</accession>
<keyword evidence="2" id="KW-1185">Reference proteome</keyword>
<protein>
    <submittedName>
        <fullName evidence="1">Uncharacterized protein</fullName>
    </submittedName>
</protein>
<organism evidence="1 2">
    <name type="scientific">Bartonella harrusi</name>
    <dbReference type="NCBI Taxonomy" id="2961895"/>
    <lineage>
        <taxon>Bacteria</taxon>
        <taxon>Pseudomonadati</taxon>
        <taxon>Pseudomonadota</taxon>
        <taxon>Alphaproteobacteria</taxon>
        <taxon>Hyphomicrobiales</taxon>
        <taxon>Bartonellaceae</taxon>
        <taxon>Bartonella</taxon>
    </lineage>
</organism>
<proteinExistence type="predicted"/>
<evidence type="ECO:0000313" key="2">
    <source>
        <dbReference type="Proteomes" id="UP001059475"/>
    </source>
</evidence>
<evidence type="ECO:0000313" key="1">
    <source>
        <dbReference type="EMBL" id="UTO27845.1"/>
    </source>
</evidence>
<dbReference type="Proteomes" id="UP001059475">
    <property type="component" value="Chromosome"/>
</dbReference>